<dbReference type="AlphaFoldDB" id="A0A6G0XK83"/>
<evidence type="ECO:0000256" key="1">
    <source>
        <dbReference type="SAM" id="MobiDB-lite"/>
    </source>
</evidence>
<name>A0A6G0XK83_9STRA</name>
<dbReference type="Proteomes" id="UP000481153">
    <property type="component" value="Unassembled WGS sequence"/>
</dbReference>
<accession>A0A6G0XK83</accession>
<comment type="caution">
    <text evidence="2">The sequence shown here is derived from an EMBL/GenBank/DDBJ whole genome shotgun (WGS) entry which is preliminary data.</text>
</comment>
<reference evidence="2 3" key="1">
    <citation type="submission" date="2019-07" db="EMBL/GenBank/DDBJ databases">
        <title>Genomics analysis of Aphanomyces spp. identifies a new class of oomycete effector associated with host adaptation.</title>
        <authorList>
            <person name="Gaulin E."/>
        </authorList>
    </citation>
    <scope>NUCLEOTIDE SEQUENCE [LARGE SCALE GENOMIC DNA]</scope>
    <source>
        <strain evidence="2 3">ATCC 201684</strain>
    </source>
</reference>
<keyword evidence="3" id="KW-1185">Reference proteome</keyword>
<sequence length="104" mass="11790">MYLNAETMPRRSMRRKNAHAIPRNYNRFVTASPALEAESVSTAEIETSDDNATAFEFFDDWWVVHPTYTVNGNDGGNKRSLVYTGDSMRTRQRQKSADGQALKA</sequence>
<feature type="region of interest" description="Disordered" evidence="1">
    <location>
        <begin position="74"/>
        <end position="104"/>
    </location>
</feature>
<dbReference type="EMBL" id="VJMJ01000048">
    <property type="protein sequence ID" value="KAF0740593.1"/>
    <property type="molecule type" value="Genomic_DNA"/>
</dbReference>
<protein>
    <submittedName>
        <fullName evidence="2">Uncharacterized protein</fullName>
    </submittedName>
</protein>
<organism evidence="2 3">
    <name type="scientific">Aphanomyces euteiches</name>
    <dbReference type="NCBI Taxonomy" id="100861"/>
    <lineage>
        <taxon>Eukaryota</taxon>
        <taxon>Sar</taxon>
        <taxon>Stramenopiles</taxon>
        <taxon>Oomycota</taxon>
        <taxon>Saprolegniomycetes</taxon>
        <taxon>Saprolegniales</taxon>
        <taxon>Verrucalvaceae</taxon>
        <taxon>Aphanomyces</taxon>
    </lineage>
</organism>
<evidence type="ECO:0000313" key="2">
    <source>
        <dbReference type="EMBL" id="KAF0740593.1"/>
    </source>
</evidence>
<evidence type="ECO:0000313" key="3">
    <source>
        <dbReference type="Proteomes" id="UP000481153"/>
    </source>
</evidence>
<gene>
    <name evidence="2" type="ORF">Ae201684_003970</name>
</gene>
<proteinExistence type="predicted"/>